<dbReference type="Gene3D" id="1.10.10.10">
    <property type="entry name" value="Winged helix-like DNA-binding domain superfamily/Winged helix DNA-binding domain"/>
    <property type="match status" value="1"/>
</dbReference>
<dbReference type="InterPro" id="IPR011711">
    <property type="entry name" value="GntR_C"/>
</dbReference>
<evidence type="ECO:0000313" key="6">
    <source>
        <dbReference type="Proteomes" id="UP000199518"/>
    </source>
</evidence>
<protein>
    <submittedName>
        <fullName evidence="5">DNA-binding transcriptional regulator, GntR family</fullName>
    </submittedName>
</protein>
<keyword evidence="1" id="KW-0805">Transcription regulation</keyword>
<dbReference type="InterPro" id="IPR000524">
    <property type="entry name" value="Tscrpt_reg_HTH_GntR"/>
</dbReference>
<dbReference type="Gene3D" id="1.20.120.530">
    <property type="entry name" value="GntR ligand-binding domain-like"/>
    <property type="match status" value="1"/>
</dbReference>
<dbReference type="GO" id="GO:0003677">
    <property type="term" value="F:DNA binding"/>
    <property type="evidence" value="ECO:0007669"/>
    <property type="project" value="UniProtKB-KW"/>
</dbReference>
<evidence type="ECO:0000256" key="1">
    <source>
        <dbReference type="ARBA" id="ARBA00023015"/>
    </source>
</evidence>
<dbReference type="InterPro" id="IPR036388">
    <property type="entry name" value="WH-like_DNA-bd_sf"/>
</dbReference>
<dbReference type="InterPro" id="IPR036390">
    <property type="entry name" value="WH_DNA-bd_sf"/>
</dbReference>
<dbReference type="GO" id="GO:0003700">
    <property type="term" value="F:DNA-binding transcription factor activity"/>
    <property type="evidence" value="ECO:0007669"/>
    <property type="project" value="InterPro"/>
</dbReference>
<evidence type="ECO:0000259" key="4">
    <source>
        <dbReference type="PROSITE" id="PS50949"/>
    </source>
</evidence>
<organism evidence="5 6">
    <name type="scientific">Planctomicrobium piriforme</name>
    <dbReference type="NCBI Taxonomy" id="1576369"/>
    <lineage>
        <taxon>Bacteria</taxon>
        <taxon>Pseudomonadati</taxon>
        <taxon>Planctomycetota</taxon>
        <taxon>Planctomycetia</taxon>
        <taxon>Planctomycetales</taxon>
        <taxon>Planctomycetaceae</taxon>
        <taxon>Planctomicrobium</taxon>
    </lineage>
</organism>
<gene>
    <name evidence="5" type="ORF">SAMN05421753_101223</name>
</gene>
<dbReference type="EMBL" id="FOQD01000001">
    <property type="protein sequence ID" value="SFH57055.1"/>
    <property type="molecule type" value="Genomic_DNA"/>
</dbReference>
<keyword evidence="2 5" id="KW-0238">DNA-binding</keyword>
<dbReference type="Proteomes" id="UP000199518">
    <property type="component" value="Unassembled WGS sequence"/>
</dbReference>
<proteinExistence type="predicted"/>
<dbReference type="AlphaFoldDB" id="A0A1I3B420"/>
<sequence length="227" mass="25148">MTTLGKPLERQSLSTVVQERLSRAIVSGELAAGERLREPELATRLGVSRAPVREALIGLEFAGLVLSDERGHSSVPVMQADDLQEIFLVRLALEPVAMQQASLRLSKEVVAALKSNIERTRSVETLAELGAIDVEFHDLIVQASELPRLRKLWSFVRYQIELWLNQMQPLVSENFAETRNLTVKSHLQLVKAFQSGDADAAFAAMRQHITGWQSHLADGQAVNSSNT</sequence>
<dbReference type="InterPro" id="IPR008920">
    <property type="entry name" value="TF_FadR/GntR_C"/>
</dbReference>
<name>A0A1I3B420_9PLAN</name>
<evidence type="ECO:0000313" key="5">
    <source>
        <dbReference type="EMBL" id="SFH57055.1"/>
    </source>
</evidence>
<dbReference type="PROSITE" id="PS50949">
    <property type="entry name" value="HTH_GNTR"/>
    <property type="match status" value="1"/>
</dbReference>
<accession>A0A1I3B420</accession>
<dbReference type="Pfam" id="PF00392">
    <property type="entry name" value="GntR"/>
    <property type="match status" value="1"/>
</dbReference>
<dbReference type="RefSeq" id="WP_175516966.1">
    <property type="nucleotide sequence ID" value="NZ_FOQD01000001.1"/>
</dbReference>
<keyword evidence="3" id="KW-0804">Transcription</keyword>
<dbReference type="PANTHER" id="PTHR43537">
    <property type="entry name" value="TRANSCRIPTIONAL REGULATOR, GNTR FAMILY"/>
    <property type="match status" value="1"/>
</dbReference>
<dbReference type="SUPFAM" id="SSF46785">
    <property type="entry name" value="Winged helix' DNA-binding domain"/>
    <property type="match status" value="1"/>
</dbReference>
<keyword evidence="6" id="KW-1185">Reference proteome</keyword>
<evidence type="ECO:0000256" key="2">
    <source>
        <dbReference type="ARBA" id="ARBA00023125"/>
    </source>
</evidence>
<dbReference type="SUPFAM" id="SSF48008">
    <property type="entry name" value="GntR ligand-binding domain-like"/>
    <property type="match status" value="1"/>
</dbReference>
<dbReference type="CDD" id="cd07377">
    <property type="entry name" value="WHTH_GntR"/>
    <property type="match status" value="1"/>
</dbReference>
<reference evidence="6" key="1">
    <citation type="submission" date="2016-10" db="EMBL/GenBank/DDBJ databases">
        <authorList>
            <person name="Varghese N."/>
            <person name="Submissions S."/>
        </authorList>
    </citation>
    <scope>NUCLEOTIDE SEQUENCE [LARGE SCALE GENOMIC DNA]</scope>
    <source>
        <strain evidence="6">DSM 26348</strain>
    </source>
</reference>
<dbReference type="Pfam" id="PF07729">
    <property type="entry name" value="FCD"/>
    <property type="match status" value="1"/>
</dbReference>
<dbReference type="STRING" id="1576369.SAMN05421753_101223"/>
<dbReference type="SMART" id="SM00345">
    <property type="entry name" value="HTH_GNTR"/>
    <property type="match status" value="1"/>
</dbReference>
<dbReference type="SMART" id="SM00895">
    <property type="entry name" value="FCD"/>
    <property type="match status" value="1"/>
</dbReference>
<evidence type="ECO:0000256" key="3">
    <source>
        <dbReference type="ARBA" id="ARBA00023163"/>
    </source>
</evidence>
<feature type="domain" description="HTH gntR-type" evidence="4">
    <location>
        <begin position="11"/>
        <end position="80"/>
    </location>
</feature>
<dbReference type="PANTHER" id="PTHR43537:SF24">
    <property type="entry name" value="GLUCONATE OPERON TRANSCRIPTIONAL REPRESSOR"/>
    <property type="match status" value="1"/>
</dbReference>